<protein>
    <submittedName>
        <fullName evidence="3">G-D-S-L family lipolytic protein</fullName>
    </submittedName>
</protein>
<dbReference type="Gene3D" id="3.40.50.1110">
    <property type="entry name" value="SGNH hydrolase"/>
    <property type="match status" value="1"/>
</dbReference>
<feature type="signal peptide" evidence="1">
    <location>
        <begin position="1"/>
        <end position="17"/>
    </location>
</feature>
<dbReference type="RefSeq" id="WP_166521808.1">
    <property type="nucleotide sequence ID" value="NZ_JAAABI010000001.1"/>
</dbReference>
<dbReference type="AlphaFoldDB" id="A0A964T8W9"/>
<evidence type="ECO:0000313" key="3">
    <source>
        <dbReference type="EMBL" id="NAY90388.1"/>
    </source>
</evidence>
<evidence type="ECO:0000259" key="2">
    <source>
        <dbReference type="Pfam" id="PF13472"/>
    </source>
</evidence>
<dbReference type="InterPro" id="IPR051532">
    <property type="entry name" value="Ester_Hydrolysis_Enzymes"/>
</dbReference>
<proteinExistence type="predicted"/>
<gene>
    <name evidence="3" type="ORF">GTQ34_00515</name>
</gene>
<comment type="caution">
    <text evidence="3">The sequence shown here is derived from an EMBL/GenBank/DDBJ whole genome shotgun (WGS) entry which is preliminary data.</text>
</comment>
<feature type="chain" id="PRO_5037086019" evidence="1">
    <location>
        <begin position="18"/>
        <end position="217"/>
    </location>
</feature>
<dbReference type="InterPro" id="IPR013830">
    <property type="entry name" value="SGNH_hydro"/>
</dbReference>
<accession>A0A964T8W9</accession>
<keyword evidence="1" id="KW-0732">Signal</keyword>
<evidence type="ECO:0000313" key="4">
    <source>
        <dbReference type="Proteomes" id="UP000667650"/>
    </source>
</evidence>
<evidence type="ECO:0000256" key="1">
    <source>
        <dbReference type="SAM" id="SignalP"/>
    </source>
</evidence>
<feature type="domain" description="SGNH hydrolase-type esterase" evidence="2">
    <location>
        <begin position="52"/>
        <end position="204"/>
    </location>
</feature>
<reference evidence="3" key="1">
    <citation type="submission" date="2020-01" db="EMBL/GenBank/DDBJ databases">
        <title>Muricauda ochracea sp. nov., isolated from a tidal flat of Garorim bay in Korea.</title>
        <authorList>
            <person name="Kim D."/>
            <person name="Yoo Y."/>
            <person name="Kim J.-J."/>
        </authorList>
    </citation>
    <scope>NUCLEOTIDE SEQUENCE</scope>
    <source>
        <strain evidence="3">JGD-17</strain>
    </source>
</reference>
<sequence>MKRLLVLLIVLPVLSQAQDPERFAEEIVEIQHKNDSIWDSSRPVVVFTGSSSVRLWEDLQMRFPEHQILNTGFGGSQFSDLEHYLNPLVLKYGPARIFIYEGDNDISDKKRPGRILKTTKRIIQKLQMQLSNPEIVLISPKPSIARWRLRGKYRRLNRRLAKFAANTQGVRFADVWHPMLHNRKLKPNLFIDDGLHMNTMGYDIWYDVLKEFVDDAK</sequence>
<dbReference type="Proteomes" id="UP000667650">
    <property type="component" value="Unassembled WGS sequence"/>
</dbReference>
<dbReference type="EMBL" id="JAAABI010000001">
    <property type="protein sequence ID" value="NAY90388.1"/>
    <property type="molecule type" value="Genomic_DNA"/>
</dbReference>
<dbReference type="PANTHER" id="PTHR30383:SF5">
    <property type="entry name" value="SGNH HYDROLASE-TYPE ESTERASE DOMAIN-CONTAINING PROTEIN"/>
    <property type="match status" value="1"/>
</dbReference>
<dbReference type="GO" id="GO:0004622">
    <property type="term" value="F:phosphatidylcholine lysophospholipase activity"/>
    <property type="evidence" value="ECO:0007669"/>
    <property type="project" value="TreeGrafter"/>
</dbReference>
<organism evidence="3 4">
    <name type="scientific">Flagellimonas ochracea</name>
    <dbReference type="NCBI Taxonomy" id="2696472"/>
    <lineage>
        <taxon>Bacteria</taxon>
        <taxon>Pseudomonadati</taxon>
        <taxon>Bacteroidota</taxon>
        <taxon>Flavobacteriia</taxon>
        <taxon>Flavobacteriales</taxon>
        <taxon>Flavobacteriaceae</taxon>
        <taxon>Flagellimonas</taxon>
    </lineage>
</organism>
<dbReference type="PANTHER" id="PTHR30383">
    <property type="entry name" value="THIOESTERASE 1/PROTEASE 1/LYSOPHOSPHOLIPASE L1"/>
    <property type="match status" value="1"/>
</dbReference>
<dbReference type="InterPro" id="IPR036514">
    <property type="entry name" value="SGNH_hydro_sf"/>
</dbReference>
<name>A0A964T8W9_9FLAO</name>
<dbReference type="Pfam" id="PF13472">
    <property type="entry name" value="Lipase_GDSL_2"/>
    <property type="match status" value="1"/>
</dbReference>
<keyword evidence="4" id="KW-1185">Reference proteome</keyword>
<dbReference type="SUPFAM" id="SSF52266">
    <property type="entry name" value="SGNH hydrolase"/>
    <property type="match status" value="1"/>
</dbReference>